<evidence type="ECO:0000256" key="2">
    <source>
        <dbReference type="ARBA" id="ARBA00023315"/>
    </source>
</evidence>
<dbReference type="Gene3D" id="3.40.630.30">
    <property type="match status" value="1"/>
</dbReference>
<dbReference type="EMBL" id="AM114193">
    <property type="protein sequence ID" value="CAJ37962.1"/>
    <property type="molecule type" value="Genomic_DNA"/>
</dbReference>
<keyword evidence="1" id="KW-0808">Transferase</keyword>
<dbReference type="RefSeq" id="WP_012034632.1">
    <property type="nucleotide sequence ID" value="NC_009464.1"/>
</dbReference>
<keyword evidence="2" id="KW-0012">Acyltransferase</keyword>
<dbReference type="PANTHER" id="PTHR43626">
    <property type="entry name" value="ACYL-COA N-ACYLTRANSFERASE"/>
    <property type="match status" value="1"/>
</dbReference>
<dbReference type="InterPro" id="IPR016181">
    <property type="entry name" value="Acyl_CoA_acyltransferase"/>
</dbReference>
<dbReference type="GO" id="GO:0008080">
    <property type="term" value="F:N-acetyltransferase activity"/>
    <property type="evidence" value="ECO:0007669"/>
    <property type="project" value="InterPro"/>
</dbReference>
<dbReference type="CDD" id="cd04301">
    <property type="entry name" value="NAT_SF"/>
    <property type="match status" value="1"/>
</dbReference>
<feature type="domain" description="N-acetyltransferase" evidence="3">
    <location>
        <begin position="11"/>
        <end position="146"/>
    </location>
</feature>
<dbReference type="Proteomes" id="UP000000663">
    <property type="component" value="Chromosome"/>
</dbReference>
<dbReference type="PANTHER" id="PTHR43626:SF4">
    <property type="entry name" value="GCN5-RELATED N-ACETYLTRANSFERASE 2, CHLOROPLASTIC"/>
    <property type="match status" value="1"/>
</dbReference>
<sequence>MSPETSLSYDIEIRHVEARDVSEIADLYRAGGWWQEAWDTEGITPLIKGSSAFVVAIDRKTSRAIGMGRLISDDVSDGYIQDVVVYPQYRKSGIGGRIVSALVASGKSKGLGWIGLIAQPGSELFYTELGFQPMKGHTPMLYKGGD</sequence>
<dbReference type="InterPro" id="IPR045039">
    <property type="entry name" value="NSI-like"/>
</dbReference>
<dbReference type="OrthoDB" id="87545at2157"/>
<organism evidence="4 5">
    <name type="scientific">Methanocella arvoryzae (strain DSM 22066 / NBRC 105507 / MRE50)</name>
    <dbReference type="NCBI Taxonomy" id="351160"/>
    <lineage>
        <taxon>Archaea</taxon>
        <taxon>Methanobacteriati</taxon>
        <taxon>Methanobacteriota</taxon>
        <taxon>Stenosarchaea group</taxon>
        <taxon>Methanomicrobia</taxon>
        <taxon>Methanocellales</taxon>
        <taxon>Methanocellaceae</taxon>
        <taxon>Methanocella</taxon>
    </lineage>
</organism>
<name>Q0W0Y1_METAR</name>
<dbReference type="STRING" id="351160.RRC218"/>
<keyword evidence="5" id="KW-1185">Reference proteome</keyword>
<evidence type="ECO:0000313" key="4">
    <source>
        <dbReference type="EMBL" id="CAJ37962.1"/>
    </source>
</evidence>
<evidence type="ECO:0000313" key="5">
    <source>
        <dbReference type="Proteomes" id="UP000000663"/>
    </source>
</evidence>
<accession>Q0W0Y1</accession>
<evidence type="ECO:0000256" key="1">
    <source>
        <dbReference type="ARBA" id="ARBA00022679"/>
    </source>
</evidence>
<dbReference type="KEGG" id="rci:RRC218"/>
<dbReference type="SUPFAM" id="SSF55729">
    <property type="entry name" value="Acyl-CoA N-acyltransferases (Nat)"/>
    <property type="match status" value="1"/>
</dbReference>
<dbReference type="PROSITE" id="PS51186">
    <property type="entry name" value="GNAT"/>
    <property type="match status" value="1"/>
</dbReference>
<protein>
    <submittedName>
        <fullName evidence="4">Acetyltransferase (GNAT family)</fullName>
    </submittedName>
</protein>
<dbReference type="Pfam" id="PF00583">
    <property type="entry name" value="Acetyltransf_1"/>
    <property type="match status" value="1"/>
</dbReference>
<evidence type="ECO:0000259" key="3">
    <source>
        <dbReference type="PROSITE" id="PS51186"/>
    </source>
</evidence>
<proteinExistence type="predicted"/>
<dbReference type="GeneID" id="5145425"/>
<dbReference type="eggNOG" id="arCOG00839">
    <property type="taxonomic scope" value="Archaea"/>
</dbReference>
<dbReference type="GO" id="GO:0005737">
    <property type="term" value="C:cytoplasm"/>
    <property type="evidence" value="ECO:0007669"/>
    <property type="project" value="TreeGrafter"/>
</dbReference>
<dbReference type="InterPro" id="IPR000182">
    <property type="entry name" value="GNAT_dom"/>
</dbReference>
<dbReference type="AlphaFoldDB" id="Q0W0Y1"/>
<gene>
    <name evidence="4" type="ORF">RRC218</name>
</gene>
<reference evidence="4 5" key="1">
    <citation type="journal article" date="2006" name="Science">
        <title>Genome of rice cluster I archaea -- the key methane producers in the rice rhizosphere.</title>
        <authorList>
            <person name="Erkel C."/>
            <person name="Kube M."/>
            <person name="Reinhardt R."/>
            <person name="Liesack W."/>
        </authorList>
    </citation>
    <scope>NUCLEOTIDE SEQUENCE [LARGE SCALE GENOMIC DNA]</scope>
    <source>
        <strain evidence="5">DSM 22066 / NBRC 105507 / MRE50</strain>
    </source>
</reference>